<dbReference type="InterPro" id="IPR014529">
    <property type="entry name" value="UCP026631"/>
</dbReference>
<evidence type="ECO:0000313" key="3">
    <source>
        <dbReference type="EMBL" id="KAF1687434.1"/>
    </source>
</evidence>
<sequence length="506" mass="55907">MNPATDTPAAPAERRLHPWSWLFVLLQQLRQFVVPLVALVVFGRRGPSDMADWAPLMGVAALVGISVLQYFTYRYRIGSSGITIRNGLLQRTWREIPFARIHNVALHQTLLHRIFGVAEVRLEAAGGRRPEAQMRVLGLADALALEQLVRHRGGGTAGTPAPAAAQAQDEVLLALPPAEGVRLGLVSNRGMIVVAAGLGAVAQMLPDQMAAGWVTYLLEEVLDELLGQARRMRLGWAGTAAAALVLFSLAVAALRLLSVALALAQYFGFRLTGDRRRLTVERGLFARLRSSVAPRRIQAWYLQETLLHRLLGRRSLRIDTAVGGREDDPRKLRDLAPIATPATCDALVGRLLPGGAWPPPRWQGLPPGTAWRLFAGDLPWTLLVAAVLAWQFGAWGLLALLWLPWAAYAAWRQAGYMGYAVDARLVAVRGGWWSRWWRFAEIDKLQGLRLTRSPVDRWLGTASLWLDTAGASGMSPPLRIRFLPEAQARALYRQLGRTLAARRLRW</sequence>
<feature type="domain" description="YdbS-like PH" evidence="2">
    <location>
        <begin position="70"/>
        <end position="147"/>
    </location>
</feature>
<name>A0A921NZF2_9GAMM</name>
<proteinExistence type="predicted"/>
<dbReference type="PIRSF" id="PIRSF026631">
    <property type="entry name" value="UCP026631"/>
    <property type="match status" value="1"/>
</dbReference>
<gene>
    <name evidence="3" type="ORF">CR938_11495</name>
</gene>
<keyword evidence="1" id="KW-0812">Transmembrane</keyword>
<organism evidence="3 4">
    <name type="scientific">Pseudoxanthomonas taiwanensis</name>
    <dbReference type="NCBI Taxonomy" id="176598"/>
    <lineage>
        <taxon>Bacteria</taxon>
        <taxon>Pseudomonadati</taxon>
        <taxon>Pseudomonadota</taxon>
        <taxon>Gammaproteobacteria</taxon>
        <taxon>Lysobacterales</taxon>
        <taxon>Lysobacteraceae</taxon>
        <taxon>Pseudoxanthomonas</taxon>
    </lineage>
</organism>
<evidence type="ECO:0000256" key="1">
    <source>
        <dbReference type="SAM" id="Phobius"/>
    </source>
</evidence>
<comment type="caution">
    <text evidence="3">The sequence shown here is derived from an EMBL/GenBank/DDBJ whole genome shotgun (WGS) entry which is preliminary data.</text>
</comment>
<dbReference type="RefSeq" id="WP_162125148.1">
    <property type="nucleotide sequence ID" value="NZ_PDWK01000064.1"/>
</dbReference>
<dbReference type="PANTHER" id="PTHR34473:SF2">
    <property type="entry name" value="UPF0699 TRANSMEMBRANE PROTEIN YDBT"/>
    <property type="match status" value="1"/>
</dbReference>
<keyword evidence="1" id="KW-0472">Membrane</keyword>
<feature type="transmembrane region" description="Helical" evidence="1">
    <location>
        <begin position="53"/>
        <end position="73"/>
    </location>
</feature>
<dbReference type="AlphaFoldDB" id="A0A921NZF2"/>
<dbReference type="OrthoDB" id="240564at2"/>
<feature type="transmembrane region" description="Helical" evidence="1">
    <location>
        <begin position="21"/>
        <end position="41"/>
    </location>
</feature>
<keyword evidence="4" id="KW-1185">Reference proteome</keyword>
<feature type="transmembrane region" description="Helical" evidence="1">
    <location>
        <begin position="380"/>
        <end position="403"/>
    </location>
</feature>
<dbReference type="Pfam" id="PF03703">
    <property type="entry name" value="bPH_2"/>
    <property type="match status" value="3"/>
</dbReference>
<dbReference type="Proteomes" id="UP000717981">
    <property type="component" value="Unassembled WGS sequence"/>
</dbReference>
<feature type="domain" description="YdbS-like PH" evidence="2">
    <location>
        <begin position="411"/>
        <end position="495"/>
    </location>
</feature>
<evidence type="ECO:0000313" key="4">
    <source>
        <dbReference type="Proteomes" id="UP000717981"/>
    </source>
</evidence>
<dbReference type="EMBL" id="PDWK01000064">
    <property type="protein sequence ID" value="KAF1687434.1"/>
    <property type="molecule type" value="Genomic_DNA"/>
</dbReference>
<feature type="transmembrane region" description="Helical" evidence="1">
    <location>
        <begin position="240"/>
        <end position="267"/>
    </location>
</feature>
<protein>
    <recommendedName>
        <fullName evidence="2">YdbS-like PH domain-containing protein</fullName>
    </recommendedName>
</protein>
<keyword evidence="1" id="KW-1133">Transmembrane helix</keyword>
<reference evidence="3" key="1">
    <citation type="submission" date="2017-10" db="EMBL/GenBank/DDBJ databases">
        <title>Whole genome sequencing of members of genus Pseudoxanthomonas.</title>
        <authorList>
            <person name="Kumar S."/>
            <person name="Bansal K."/>
            <person name="Kaur A."/>
            <person name="Patil P."/>
            <person name="Sharma S."/>
            <person name="Patil P.B."/>
        </authorList>
    </citation>
    <scope>NUCLEOTIDE SEQUENCE</scope>
    <source>
        <strain evidence="3">DSM 22914</strain>
    </source>
</reference>
<dbReference type="InterPro" id="IPR005182">
    <property type="entry name" value="YdbS-like_PH"/>
</dbReference>
<evidence type="ECO:0000259" key="2">
    <source>
        <dbReference type="Pfam" id="PF03703"/>
    </source>
</evidence>
<dbReference type="PANTHER" id="PTHR34473">
    <property type="entry name" value="UPF0699 TRANSMEMBRANE PROTEIN YDBS"/>
    <property type="match status" value="1"/>
</dbReference>
<accession>A0A921NZF2</accession>
<feature type="domain" description="YdbS-like PH" evidence="2">
    <location>
        <begin position="266"/>
        <end position="325"/>
    </location>
</feature>